<dbReference type="Pfam" id="PF08240">
    <property type="entry name" value="ADH_N"/>
    <property type="match status" value="1"/>
</dbReference>
<reference evidence="4" key="1">
    <citation type="journal article" date="2021" name="Curr. Microbiol.">
        <title>Complete genome of nocamycin-producing strain Saccharothrix syringae NRRL B-16468 reveals the biosynthetic potential for secondary metabolites.</title>
        <authorList>
            <person name="Mo X."/>
            <person name="Yang S."/>
        </authorList>
    </citation>
    <scope>NUCLEOTIDE SEQUENCE [LARGE SCALE GENOMIC DNA]</scope>
    <source>
        <strain evidence="4">ATCC 51364 / DSM 43886 / JCM 6844 / KCTC 9398 / NBRC 14523 / NRRL B-16468 / INA 2240</strain>
    </source>
</reference>
<dbReference type="InterPro" id="IPR011032">
    <property type="entry name" value="GroES-like_sf"/>
</dbReference>
<dbReference type="PROSITE" id="PS01162">
    <property type="entry name" value="QOR_ZETA_CRYSTAL"/>
    <property type="match status" value="1"/>
</dbReference>
<dbReference type="Gene3D" id="3.90.180.10">
    <property type="entry name" value="Medium-chain alcohol dehydrogenases, catalytic domain"/>
    <property type="match status" value="1"/>
</dbReference>
<dbReference type="InterPro" id="IPR036291">
    <property type="entry name" value="NAD(P)-bd_dom_sf"/>
</dbReference>
<dbReference type="PANTHER" id="PTHR11695:SF294">
    <property type="entry name" value="RETICULON-4-INTERACTING PROTEIN 1, MITOCHONDRIAL"/>
    <property type="match status" value="1"/>
</dbReference>
<dbReference type="Pfam" id="PF13602">
    <property type="entry name" value="ADH_zinc_N_2"/>
    <property type="match status" value="1"/>
</dbReference>
<name>A0A5Q0HDU8_SACSY</name>
<accession>A0A5Q0HDU8</accession>
<dbReference type="SMART" id="SM00829">
    <property type="entry name" value="PKS_ER"/>
    <property type="match status" value="1"/>
</dbReference>
<dbReference type="GO" id="GO:0008270">
    <property type="term" value="F:zinc ion binding"/>
    <property type="evidence" value="ECO:0007669"/>
    <property type="project" value="InterPro"/>
</dbReference>
<keyword evidence="1" id="KW-0560">Oxidoreductase</keyword>
<dbReference type="Proteomes" id="UP000325787">
    <property type="component" value="Chromosome"/>
</dbReference>
<dbReference type="SUPFAM" id="SSF51735">
    <property type="entry name" value="NAD(P)-binding Rossmann-fold domains"/>
    <property type="match status" value="1"/>
</dbReference>
<dbReference type="PANTHER" id="PTHR11695">
    <property type="entry name" value="ALCOHOL DEHYDROGENASE RELATED"/>
    <property type="match status" value="1"/>
</dbReference>
<evidence type="ECO:0000256" key="1">
    <source>
        <dbReference type="ARBA" id="ARBA00023002"/>
    </source>
</evidence>
<dbReference type="GO" id="GO:0016491">
    <property type="term" value="F:oxidoreductase activity"/>
    <property type="evidence" value="ECO:0007669"/>
    <property type="project" value="UniProtKB-KW"/>
</dbReference>
<dbReference type="AlphaFoldDB" id="A0A5Q0HDU8"/>
<keyword evidence="4" id="KW-1185">Reference proteome</keyword>
<protein>
    <submittedName>
        <fullName evidence="3">NAD(P)-dependent alcohol dehydrogenase</fullName>
    </submittedName>
</protein>
<evidence type="ECO:0000259" key="2">
    <source>
        <dbReference type="SMART" id="SM00829"/>
    </source>
</evidence>
<dbReference type="Gene3D" id="3.40.50.720">
    <property type="entry name" value="NAD(P)-binding Rossmann-like Domain"/>
    <property type="match status" value="1"/>
</dbReference>
<dbReference type="OrthoDB" id="3727682at2"/>
<sequence>MKAITQDRYGSPEVLRLSEVDKPAPAGREVLVRVRAASVNARDWHVMRGDPYVARLLMSGMGLTAPKVRIRGTDFAGLVEAVGPGVTRFAPGDEVYGEVNGAFAEYVCAPQEVVAPKPADLTFEQAAALPLAGNTALLGLRDLGRVRPGQRVLVNGASGGVGTFAVQIAKSLGAEVTGVCGERNAELVRSLGAARVVDYRKEDFTRGGARYDVVFDLVGNRSLTDLRRVLAPGGTLLLSGGGVSTGGSLIGPMGLSVRGQVAARFARDHRLLQVIAKPSAENLVALGELVSSGAVTPVVERTYPLSGVPDAIHHVETEHARAKVVITV</sequence>
<evidence type="ECO:0000313" key="3">
    <source>
        <dbReference type="EMBL" id="QFZ23993.1"/>
    </source>
</evidence>
<dbReference type="InterPro" id="IPR013154">
    <property type="entry name" value="ADH-like_N"/>
</dbReference>
<evidence type="ECO:0000313" key="4">
    <source>
        <dbReference type="Proteomes" id="UP000325787"/>
    </source>
</evidence>
<dbReference type="InterPro" id="IPR050700">
    <property type="entry name" value="YIM1/Zinc_Alcohol_DH_Fams"/>
</dbReference>
<gene>
    <name evidence="3" type="ORF">EKG83_03055</name>
</gene>
<dbReference type="InterPro" id="IPR002364">
    <property type="entry name" value="Quin_OxRdtase/zeta-crystal_CS"/>
</dbReference>
<organism evidence="3 4">
    <name type="scientific">Saccharothrix syringae</name>
    <name type="common">Nocardiopsis syringae</name>
    <dbReference type="NCBI Taxonomy" id="103733"/>
    <lineage>
        <taxon>Bacteria</taxon>
        <taxon>Bacillati</taxon>
        <taxon>Actinomycetota</taxon>
        <taxon>Actinomycetes</taxon>
        <taxon>Pseudonocardiales</taxon>
        <taxon>Pseudonocardiaceae</taxon>
        <taxon>Saccharothrix</taxon>
    </lineage>
</organism>
<dbReference type="SUPFAM" id="SSF50129">
    <property type="entry name" value="GroES-like"/>
    <property type="match status" value="1"/>
</dbReference>
<dbReference type="InterPro" id="IPR020843">
    <property type="entry name" value="ER"/>
</dbReference>
<proteinExistence type="predicted"/>
<dbReference type="KEGG" id="ssyi:EKG83_03055"/>
<feature type="domain" description="Enoyl reductase (ER)" evidence="2">
    <location>
        <begin position="10"/>
        <end position="326"/>
    </location>
</feature>
<dbReference type="CDD" id="cd08267">
    <property type="entry name" value="MDR1"/>
    <property type="match status" value="1"/>
</dbReference>
<dbReference type="EMBL" id="CP034550">
    <property type="protein sequence ID" value="QFZ23993.1"/>
    <property type="molecule type" value="Genomic_DNA"/>
</dbReference>